<gene>
    <name evidence="7" type="ORF">GCM10009811_10860</name>
</gene>
<evidence type="ECO:0000256" key="1">
    <source>
        <dbReference type="ARBA" id="ARBA00004651"/>
    </source>
</evidence>
<feature type="transmembrane region" description="Helical" evidence="6">
    <location>
        <begin position="92"/>
        <end position="111"/>
    </location>
</feature>
<protein>
    <recommendedName>
        <fullName evidence="9">Polysaccharide biosynthesis protein</fullName>
    </recommendedName>
</protein>
<sequence length="409" mass="42003">MSAAAPEGQPAGSQLLRSGASLAVATMIAGVLGYVYILVLTRSLGPEQYGILGSLLGLSVVLSVASTALQLEAMRAVASDPSAPRDWLRRRGRIISIATGAITLAAGPVIVEVLRLPTWAPVLALAALMVPQTYIGVQLGILLGAGRTGAFSLLLVLSGLSRTLAAILTAALKESPAFALWASAATGVAVLLLGALLVCAAEPPRHTSAEVATPRDWSGVWRAAVGAGALVVLLNADLLAARAVLPDRESGWYAFLTVFGRVTFWGTNFIALWVFPHEAARGSAAQARAYALGAVAGIAGFAFVAAVVGGRAITAALAGPEYADAAHFAPWFAIAGSLLSVVQLATYVDVARARQVLSLIVWTGSVVLVVAIRWLAPHTIAGAIWATIIVLGVVALAGVLSMRERSSAT</sequence>
<accession>A0ABN2LGK7</accession>
<feature type="transmembrane region" description="Helical" evidence="6">
    <location>
        <begin position="328"/>
        <end position="349"/>
    </location>
</feature>
<keyword evidence="5 6" id="KW-0472">Membrane</keyword>
<reference evidence="7 8" key="1">
    <citation type="journal article" date="2019" name="Int. J. Syst. Evol. Microbiol.">
        <title>The Global Catalogue of Microorganisms (GCM) 10K type strain sequencing project: providing services to taxonomists for standard genome sequencing and annotation.</title>
        <authorList>
            <consortium name="The Broad Institute Genomics Platform"/>
            <consortium name="The Broad Institute Genome Sequencing Center for Infectious Disease"/>
            <person name="Wu L."/>
            <person name="Ma J."/>
        </authorList>
    </citation>
    <scope>NUCLEOTIDE SEQUENCE [LARGE SCALE GENOMIC DNA]</scope>
    <source>
        <strain evidence="7 8">JCM 15592</strain>
    </source>
</reference>
<name>A0ABN2LGK7_9MICO</name>
<feature type="transmembrane region" description="Helical" evidence="6">
    <location>
        <begin position="20"/>
        <end position="39"/>
    </location>
</feature>
<feature type="transmembrane region" description="Helical" evidence="6">
    <location>
        <begin position="382"/>
        <end position="402"/>
    </location>
</feature>
<dbReference type="RefSeq" id="WP_344082288.1">
    <property type="nucleotide sequence ID" value="NZ_BAAAPO010000016.1"/>
</dbReference>
<feature type="transmembrane region" description="Helical" evidence="6">
    <location>
        <begin position="287"/>
        <end position="308"/>
    </location>
</feature>
<dbReference type="InterPro" id="IPR050833">
    <property type="entry name" value="Poly_Biosynth_Transport"/>
</dbReference>
<evidence type="ECO:0000256" key="2">
    <source>
        <dbReference type="ARBA" id="ARBA00022475"/>
    </source>
</evidence>
<keyword evidence="3 6" id="KW-0812">Transmembrane</keyword>
<evidence type="ECO:0000313" key="8">
    <source>
        <dbReference type="Proteomes" id="UP001499938"/>
    </source>
</evidence>
<keyword evidence="8" id="KW-1185">Reference proteome</keyword>
<keyword evidence="2" id="KW-1003">Cell membrane</keyword>
<feature type="transmembrane region" description="Helical" evidence="6">
    <location>
        <begin position="123"/>
        <end position="143"/>
    </location>
</feature>
<feature type="transmembrane region" description="Helical" evidence="6">
    <location>
        <begin position="178"/>
        <end position="199"/>
    </location>
</feature>
<dbReference type="Proteomes" id="UP001499938">
    <property type="component" value="Unassembled WGS sequence"/>
</dbReference>
<feature type="transmembrane region" description="Helical" evidence="6">
    <location>
        <begin position="252"/>
        <end position="275"/>
    </location>
</feature>
<evidence type="ECO:0008006" key="9">
    <source>
        <dbReference type="Google" id="ProtNLM"/>
    </source>
</evidence>
<comment type="subcellular location">
    <subcellularLocation>
        <location evidence="1">Cell membrane</location>
        <topology evidence="1">Multi-pass membrane protein</topology>
    </subcellularLocation>
</comment>
<feature type="transmembrane region" description="Helical" evidence="6">
    <location>
        <begin position="220"/>
        <end position="240"/>
    </location>
</feature>
<dbReference type="EMBL" id="BAAAPO010000016">
    <property type="protein sequence ID" value="GAA1787559.1"/>
    <property type="molecule type" value="Genomic_DNA"/>
</dbReference>
<dbReference type="PANTHER" id="PTHR30250">
    <property type="entry name" value="PST FAMILY PREDICTED COLANIC ACID TRANSPORTER"/>
    <property type="match status" value="1"/>
</dbReference>
<proteinExistence type="predicted"/>
<keyword evidence="4 6" id="KW-1133">Transmembrane helix</keyword>
<evidence type="ECO:0000256" key="5">
    <source>
        <dbReference type="ARBA" id="ARBA00023136"/>
    </source>
</evidence>
<organism evidence="7 8">
    <name type="scientific">Nostocoides veronense</name>
    <dbReference type="NCBI Taxonomy" id="330836"/>
    <lineage>
        <taxon>Bacteria</taxon>
        <taxon>Bacillati</taxon>
        <taxon>Actinomycetota</taxon>
        <taxon>Actinomycetes</taxon>
        <taxon>Micrococcales</taxon>
        <taxon>Intrasporangiaceae</taxon>
        <taxon>Nostocoides</taxon>
    </lineage>
</organism>
<evidence type="ECO:0000256" key="3">
    <source>
        <dbReference type="ARBA" id="ARBA00022692"/>
    </source>
</evidence>
<feature type="transmembrane region" description="Helical" evidence="6">
    <location>
        <begin position="150"/>
        <end position="172"/>
    </location>
</feature>
<evidence type="ECO:0000256" key="4">
    <source>
        <dbReference type="ARBA" id="ARBA00022989"/>
    </source>
</evidence>
<evidence type="ECO:0000313" key="7">
    <source>
        <dbReference type="EMBL" id="GAA1787559.1"/>
    </source>
</evidence>
<comment type="caution">
    <text evidence="7">The sequence shown here is derived from an EMBL/GenBank/DDBJ whole genome shotgun (WGS) entry which is preliminary data.</text>
</comment>
<dbReference type="PANTHER" id="PTHR30250:SF11">
    <property type="entry name" value="O-ANTIGEN TRANSPORTER-RELATED"/>
    <property type="match status" value="1"/>
</dbReference>
<feature type="transmembrane region" description="Helical" evidence="6">
    <location>
        <begin position="356"/>
        <end position="376"/>
    </location>
</feature>
<feature type="transmembrane region" description="Helical" evidence="6">
    <location>
        <begin position="51"/>
        <end position="71"/>
    </location>
</feature>
<evidence type="ECO:0000256" key="6">
    <source>
        <dbReference type="SAM" id="Phobius"/>
    </source>
</evidence>